<protein>
    <submittedName>
        <fullName evidence="1">Uncharacterized protein</fullName>
    </submittedName>
</protein>
<dbReference type="Proteomes" id="UP000004662">
    <property type="component" value="Chromosome"/>
</dbReference>
<gene>
    <name evidence="1" type="ORF">DFW101_2942</name>
</gene>
<organism evidence="1 2">
    <name type="scientific">Solidesulfovibrio carbinoliphilus subsp. oakridgensis</name>
    <dbReference type="NCBI Taxonomy" id="694327"/>
    <lineage>
        <taxon>Bacteria</taxon>
        <taxon>Pseudomonadati</taxon>
        <taxon>Thermodesulfobacteriota</taxon>
        <taxon>Desulfovibrionia</taxon>
        <taxon>Desulfovibrionales</taxon>
        <taxon>Desulfovibrionaceae</taxon>
        <taxon>Solidesulfovibrio</taxon>
    </lineage>
</organism>
<name>G7Q5E3_9BACT</name>
<dbReference type="AlphaFoldDB" id="G7Q5E3"/>
<reference evidence="2" key="1">
    <citation type="journal article" date="2015" name="Genome Announc.">
        <title>High-Quality Draft Genome Sequence of Desulfovibrio carbinoliphilus FW-101-2B, an Organic Acid-Oxidizing Sulfate-Reducing Bacterium Isolated from Uranium(VI)-Contaminated Groundwater.</title>
        <authorList>
            <person name="Ramsay B.D."/>
            <person name="Hwang C."/>
            <person name="Woo H.L."/>
            <person name="Carroll S.L."/>
            <person name="Lucas S."/>
            <person name="Han J."/>
            <person name="Lapidus A.L."/>
            <person name="Cheng J.F."/>
            <person name="Goodwin L.A."/>
            <person name="Pitluck S."/>
            <person name="Peters L."/>
            <person name="Chertkov O."/>
            <person name="Held B."/>
            <person name="Detter J.C."/>
            <person name="Han C.S."/>
            <person name="Tapia R."/>
            <person name="Land M.L."/>
            <person name="Hauser L.J."/>
            <person name="Kyrpides N.C."/>
            <person name="Ivanova N.N."/>
            <person name="Mikhailova N."/>
            <person name="Pagani I."/>
            <person name="Woyke T."/>
            <person name="Arkin A.P."/>
            <person name="Dehal P."/>
            <person name="Chivian D."/>
            <person name="Criddle C.S."/>
            <person name="Wu W."/>
            <person name="Chakraborty R."/>
            <person name="Hazen T.C."/>
            <person name="Fields M.W."/>
        </authorList>
    </citation>
    <scope>NUCLEOTIDE SEQUENCE [LARGE SCALE GENOMIC DNA]</scope>
    <source>
        <strain evidence="2">FW-101-2B</strain>
    </source>
</reference>
<dbReference type="RefSeq" id="WP_009182301.1">
    <property type="nucleotide sequence ID" value="NZ_CM001368.1"/>
</dbReference>
<dbReference type="HOGENOM" id="CLU_2616282_0_0_7"/>
<accession>G7Q5E3</accession>
<evidence type="ECO:0000313" key="2">
    <source>
        <dbReference type="Proteomes" id="UP000004662"/>
    </source>
</evidence>
<keyword evidence="2" id="KW-1185">Reference proteome</keyword>
<evidence type="ECO:0000313" key="1">
    <source>
        <dbReference type="EMBL" id="EHJ48944.1"/>
    </source>
</evidence>
<proteinExistence type="predicted"/>
<dbReference type="STRING" id="694327.DFW101_2942"/>
<sequence length="78" mass="9156">MESREYLMKKAKFSSTVDFGMGLKFVLAEIVHHYIARHYIRKGAPIRLTLDVPLDEALFDIDDLDAFYRLYEAMKVEI</sequence>
<dbReference type="EMBL" id="CM001368">
    <property type="protein sequence ID" value="EHJ48944.1"/>
    <property type="molecule type" value="Genomic_DNA"/>
</dbReference>